<evidence type="ECO:0000313" key="2">
    <source>
        <dbReference type="Proteomes" id="UP000789920"/>
    </source>
</evidence>
<feature type="non-terminal residue" evidence="1">
    <location>
        <position position="1"/>
    </location>
</feature>
<sequence>NIEPELLRIILINKCLDKIVLYTKNNNRLSNSFTILKEQILDGSIAIPDEFESQNLL</sequence>
<accession>A0ACA9QEF1</accession>
<proteinExistence type="predicted"/>
<organism evidence="1 2">
    <name type="scientific">Racocetra persica</name>
    <dbReference type="NCBI Taxonomy" id="160502"/>
    <lineage>
        <taxon>Eukaryota</taxon>
        <taxon>Fungi</taxon>
        <taxon>Fungi incertae sedis</taxon>
        <taxon>Mucoromycota</taxon>
        <taxon>Glomeromycotina</taxon>
        <taxon>Glomeromycetes</taxon>
        <taxon>Diversisporales</taxon>
        <taxon>Gigasporaceae</taxon>
        <taxon>Racocetra</taxon>
    </lineage>
</organism>
<gene>
    <name evidence="1" type="ORF">RPERSI_LOCUS13230</name>
</gene>
<comment type="caution">
    <text evidence="1">The sequence shown here is derived from an EMBL/GenBank/DDBJ whole genome shotgun (WGS) entry which is preliminary data.</text>
</comment>
<name>A0ACA9QEF1_9GLOM</name>
<keyword evidence="2" id="KW-1185">Reference proteome</keyword>
<dbReference type="Proteomes" id="UP000789920">
    <property type="component" value="Unassembled WGS sequence"/>
</dbReference>
<protein>
    <submittedName>
        <fullName evidence="1">25125_t:CDS:1</fullName>
    </submittedName>
</protein>
<reference evidence="1" key="1">
    <citation type="submission" date="2021-06" db="EMBL/GenBank/DDBJ databases">
        <authorList>
            <person name="Kallberg Y."/>
            <person name="Tangrot J."/>
            <person name="Rosling A."/>
        </authorList>
    </citation>
    <scope>NUCLEOTIDE SEQUENCE</scope>
    <source>
        <strain evidence="1">MA461A</strain>
    </source>
</reference>
<evidence type="ECO:0000313" key="1">
    <source>
        <dbReference type="EMBL" id="CAG8741826.1"/>
    </source>
</evidence>
<dbReference type="EMBL" id="CAJVQC010029136">
    <property type="protein sequence ID" value="CAG8741826.1"/>
    <property type="molecule type" value="Genomic_DNA"/>
</dbReference>